<feature type="binding site" evidence="7">
    <location>
        <position position="121"/>
    </location>
    <ligand>
        <name>substrate</name>
    </ligand>
</feature>
<comment type="caution">
    <text evidence="7">Lacks conserved residue(s) required for the propagation of feature annotation.</text>
</comment>
<dbReference type="HAMAP" id="MF_00145">
    <property type="entry name" value="Phosphoglyc_kinase"/>
    <property type="match status" value="1"/>
</dbReference>
<keyword evidence="6 7" id="KW-0067">ATP-binding</keyword>
<comment type="subunit">
    <text evidence="7">Monomer.</text>
</comment>
<keyword evidence="5 7" id="KW-0418">Kinase</keyword>
<dbReference type="EC" id="2.7.2.3" evidence="2 7"/>
<reference evidence="11" key="1">
    <citation type="submission" date="2017-09" db="EMBL/GenBank/DDBJ databases">
        <title>Depth-based differentiation of microbial function through sediment-hosted aquifers and enrichment of novel symbionts in the deep terrestrial subsurface.</title>
        <authorList>
            <person name="Probst A.J."/>
            <person name="Ladd B."/>
            <person name="Jarett J.K."/>
            <person name="Geller-Mcgrath D.E."/>
            <person name="Sieber C.M.K."/>
            <person name="Emerson J.B."/>
            <person name="Anantharaman K."/>
            <person name="Thomas B.C."/>
            <person name="Malmstrom R."/>
            <person name="Stieglmeier M."/>
            <person name="Klingl A."/>
            <person name="Woyke T."/>
            <person name="Ryan C.M."/>
            <person name="Banfield J.F."/>
        </authorList>
    </citation>
    <scope>NUCLEOTIDE SEQUENCE [LARGE SCALE GENOMIC DNA]</scope>
</reference>
<keyword evidence="7" id="KW-0324">Glycolysis</keyword>
<dbReference type="Proteomes" id="UP000229749">
    <property type="component" value="Unassembled WGS sequence"/>
</dbReference>
<dbReference type="InterPro" id="IPR001576">
    <property type="entry name" value="Phosphoglycerate_kinase"/>
</dbReference>
<gene>
    <name evidence="7 10" type="primary">pgk</name>
    <name evidence="10" type="ORF">CO172_00260</name>
</gene>
<dbReference type="InterPro" id="IPR015911">
    <property type="entry name" value="Phosphoglycerate_kinase_CS"/>
</dbReference>
<sequence>MQLQTIRHGKSLKGKRVLLRIDANVPVKKGEVLEGSFGKVARAAVDIEWLCQHGAKVIILSHLGRPGGRRISAYSLAPIAKRLESLLHLPVPLSRDIVGSKAQRMAENLEDGQMIMLENLRFEKGEEENQKSFAIALSRLGELYINDAFADCHRAHASIDAITEELPSYAGPLLVQEVRLLDQIRKKPSTPFVLVLGGKKMETKIPLLQHFLPLAEVVLLGGALAHPFLFAKGFSIGSSLYDPHEVPLAKKFLKEFAHKLILPLDVGVTKSLRSRSKMRIISLADIQKNDVIVDIGTKTLDLYRSFFQKAKTIVWNGPFGYCERADFCSGTHMLAKAIATRTGKAKTIIGGGDTLPSIESAGVANQFTLLSTGGGAMLAFLSGETLPGIEALQKN</sequence>
<dbReference type="InterPro" id="IPR015824">
    <property type="entry name" value="Phosphoglycerate_kinase_N"/>
</dbReference>
<dbReference type="GO" id="GO:0005524">
    <property type="term" value="F:ATP binding"/>
    <property type="evidence" value="ECO:0007669"/>
    <property type="project" value="UniProtKB-KW"/>
</dbReference>
<dbReference type="GO" id="GO:0043531">
    <property type="term" value="F:ADP binding"/>
    <property type="evidence" value="ECO:0007669"/>
    <property type="project" value="TreeGrafter"/>
</dbReference>
<evidence type="ECO:0000313" key="10">
    <source>
        <dbReference type="EMBL" id="PJA47679.1"/>
    </source>
</evidence>
<organism evidence="10 11">
    <name type="scientific">Candidatus Uhrbacteria bacterium CG_4_9_14_3_um_filter_36_7</name>
    <dbReference type="NCBI Taxonomy" id="1975033"/>
    <lineage>
        <taxon>Bacteria</taxon>
        <taxon>Candidatus Uhriibacteriota</taxon>
    </lineage>
</organism>
<evidence type="ECO:0000256" key="9">
    <source>
        <dbReference type="RuleBase" id="RU000532"/>
    </source>
</evidence>
<dbReference type="AlphaFoldDB" id="A0A2M7XID8"/>
<feature type="binding site" evidence="7">
    <location>
        <position position="154"/>
    </location>
    <ligand>
        <name>substrate</name>
    </ligand>
</feature>
<feature type="binding site" evidence="7 8">
    <location>
        <begin position="351"/>
        <end position="354"/>
    </location>
    <ligand>
        <name>ATP</name>
        <dbReference type="ChEBI" id="CHEBI:30616"/>
    </ligand>
</feature>
<evidence type="ECO:0000256" key="4">
    <source>
        <dbReference type="ARBA" id="ARBA00022741"/>
    </source>
</evidence>
<name>A0A2M7XID8_9BACT</name>
<comment type="pathway">
    <text evidence="7">Carbohydrate degradation; glycolysis; pyruvate from D-glyceraldehyde 3-phosphate: step 2/5.</text>
</comment>
<dbReference type="PIRSF" id="PIRSF000724">
    <property type="entry name" value="Pgk"/>
    <property type="match status" value="1"/>
</dbReference>
<dbReference type="SUPFAM" id="SSF53748">
    <property type="entry name" value="Phosphoglycerate kinase"/>
    <property type="match status" value="1"/>
</dbReference>
<comment type="catalytic activity">
    <reaction evidence="1 7 9">
        <text>(2R)-3-phosphoglycerate + ATP = (2R)-3-phospho-glyceroyl phosphate + ADP</text>
        <dbReference type="Rhea" id="RHEA:14801"/>
        <dbReference type="ChEBI" id="CHEBI:30616"/>
        <dbReference type="ChEBI" id="CHEBI:57604"/>
        <dbReference type="ChEBI" id="CHEBI:58272"/>
        <dbReference type="ChEBI" id="CHEBI:456216"/>
        <dbReference type="EC" id="2.7.2.3"/>
    </reaction>
</comment>
<dbReference type="GO" id="GO:0005829">
    <property type="term" value="C:cytosol"/>
    <property type="evidence" value="ECO:0007669"/>
    <property type="project" value="TreeGrafter"/>
</dbReference>
<evidence type="ECO:0000313" key="11">
    <source>
        <dbReference type="Proteomes" id="UP000229749"/>
    </source>
</evidence>
<keyword evidence="4 7" id="KW-0547">Nucleotide-binding</keyword>
<protein>
    <recommendedName>
        <fullName evidence="2 7">Phosphoglycerate kinase</fullName>
        <ecNumber evidence="2 7">2.7.2.3</ecNumber>
    </recommendedName>
</protein>
<evidence type="ECO:0000256" key="2">
    <source>
        <dbReference type="ARBA" id="ARBA00013061"/>
    </source>
</evidence>
<evidence type="ECO:0000256" key="5">
    <source>
        <dbReference type="ARBA" id="ARBA00022777"/>
    </source>
</evidence>
<dbReference type="PROSITE" id="PS00111">
    <property type="entry name" value="PGLYCERATE_KINASE"/>
    <property type="match status" value="1"/>
</dbReference>
<dbReference type="UniPathway" id="UPA00109">
    <property type="reaction ID" value="UER00185"/>
</dbReference>
<dbReference type="PANTHER" id="PTHR11406:SF23">
    <property type="entry name" value="PHOSPHOGLYCERATE KINASE 1, CHLOROPLASTIC-RELATED"/>
    <property type="match status" value="1"/>
</dbReference>
<evidence type="ECO:0000256" key="1">
    <source>
        <dbReference type="ARBA" id="ARBA00000642"/>
    </source>
</evidence>
<keyword evidence="3 7" id="KW-0808">Transferase</keyword>
<feature type="binding site" evidence="7 8">
    <location>
        <position position="323"/>
    </location>
    <ligand>
        <name>ATP</name>
        <dbReference type="ChEBI" id="CHEBI:30616"/>
    </ligand>
</feature>
<evidence type="ECO:0000256" key="7">
    <source>
        <dbReference type="HAMAP-Rule" id="MF_00145"/>
    </source>
</evidence>
<dbReference type="GO" id="GO:0006096">
    <property type="term" value="P:glycolytic process"/>
    <property type="evidence" value="ECO:0007669"/>
    <property type="project" value="UniProtKB-UniRule"/>
</dbReference>
<dbReference type="Gene3D" id="3.40.50.1260">
    <property type="entry name" value="Phosphoglycerate kinase, N-terminal domain"/>
    <property type="match status" value="2"/>
</dbReference>
<dbReference type="PRINTS" id="PR00477">
    <property type="entry name" value="PHGLYCKINASE"/>
</dbReference>
<dbReference type="GO" id="GO:0004618">
    <property type="term" value="F:phosphoglycerate kinase activity"/>
    <property type="evidence" value="ECO:0007669"/>
    <property type="project" value="UniProtKB-UniRule"/>
</dbReference>
<dbReference type="GO" id="GO:0006094">
    <property type="term" value="P:gluconeogenesis"/>
    <property type="evidence" value="ECO:0007669"/>
    <property type="project" value="TreeGrafter"/>
</dbReference>
<comment type="similarity">
    <text evidence="7 9">Belongs to the phosphoglycerate kinase family.</text>
</comment>
<accession>A0A2M7XID8</accession>
<evidence type="ECO:0000256" key="6">
    <source>
        <dbReference type="ARBA" id="ARBA00022840"/>
    </source>
</evidence>
<dbReference type="InterPro" id="IPR036043">
    <property type="entry name" value="Phosphoglycerate_kinase_sf"/>
</dbReference>
<keyword evidence="7" id="KW-0963">Cytoplasm</keyword>
<feature type="binding site" evidence="7 8">
    <location>
        <position position="204"/>
    </location>
    <ligand>
        <name>ATP</name>
        <dbReference type="ChEBI" id="CHEBI:30616"/>
    </ligand>
</feature>
<comment type="caution">
    <text evidence="10">The sequence shown here is derived from an EMBL/GenBank/DDBJ whole genome shotgun (WGS) entry which is preliminary data.</text>
</comment>
<dbReference type="PANTHER" id="PTHR11406">
    <property type="entry name" value="PHOSPHOGLYCERATE KINASE"/>
    <property type="match status" value="1"/>
</dbReference>
<evidence type="ECO:0000256" key="3">
    <source>
        <dbReference type="ARBA" id="ARBA00022679"/>
    </source>
</evidence>
<dbReference type="Pfam" id="PF00162">
    <property type="entry name" value="PGK"/>
    <property type="match status" value="1"/>
</dbReference>
<evidence type="ECO:0000256" key="8">
    <source>
        <dbReference type="PIRSR" id="PIRSR000724-2"/>
    </source>
</evidence>
<dbReference type="EMBL" id="PFWS01000005">
    <property type="protein sequence ID" value="PJA47679.1"/>
    <property type="molecule type" value="Genomic_DNA"/>
</dbReference>
<comment type="subcellular location">
    <subcellularLocation>
        <location evidence="7">Cytoplasm</location>
    </subcellularLocation>
</comment>
<proteinExistence type="inferred from homology"/>
<feature type="binding site" evidence="7">
    <location>
        <begin position="62"/>
        <end position="65"/>
    </location>
    <ligand>
        <name>substrate</name>
    </ligand>
</feature>